<dbReference type="Pfam" id="PF07568">
    <property type="entry name" value="HisKA_2"/>
    <property type="match status" value="1"/>
</dbReference>
<dbReference type="RefSeq" id="WP_413270799.1">
    <property type="nucleotide sequence ID" value="NZ_JBHFNQ010000098.1"/>
</dbReference>
<evidence type="ECO:0000313" key="12">
    <source>
        <dbReference type="EMBL" id="MFB2877704.1"/>
    </source>
</evidence>
<keyword evidence="9" id="KW-0472">Membrane</keyword>
<comment type="caution">
    <text evidence="12">The sequence shown here is derived from an EMBL/GenBank/DDBJ whole genome shotgun (WGS) entry which is preliminary data.</text>
</comment>
<dbReference type="InterPro" id="IPR011495">
    <property type="entry name" value="Sig_transdc_His_kin_sub2_dim/P"/>
</dbReference>
<dbReference type="InterPro" id="IPR003594">
    <property type="entry name" value="HATPase_dom"/>
</dbReference>
<accession>A0ABV4X4K8</accession>
<organism evidence="12 13">
    <name type="scientific">Floridaenema aerugineum BLCC-F46</name>
    <dbReference type="NCBI Taxonomy" id="3153654"/>
    <lineage>
        <taxon>Bacteria</taxon>
        <taxon>Bacillati</taxon>
        <taxon>Cyanobacteriota</taxon>
        <taxon>Cyanophyceae</taxon>
        <taxon>Oscillatoriophycideae</taxon>
        <taxon>Aerosakkonematales</taxon>
        <taxon>Aerosakkonemataceae</taxon>
        <taxon>Floridanema</taxon>
        <taxon>Floridanema aerugineum</taxon>
    </lineage>
</organism>
<protein>
    <recommendedName>
        <fullName evidence="2">histidine kinase</fullName>
        <ecNumber evidence="2">2.7.13.3</ecNumber>
    </recommendedName>
</protein>
<reference evidence="12 13" key="1">
    <citation type="submission" date="2024-09" db="EMBL/GenBank/DDBJ databases">
        <title>Floridaenema gen nov. (Aerosakkonemataceae, Aerosakkonematales ord. nov., Cyanobacteria) from benthic tropical and subtropical fresh waters, with the description of four new species.</title>
        <authorList>
            <person name="Moretto J.A."/>
            <person name="Berthold D.E."/>
            <person name="Lefler F.W."/>
            <person name="Huang I.-S."/>
            <person name="Laughinghouse H. IV."/>
        </authorList>
    </citation>
    <scope>NUCLEOTIDE SEQUENCE [LARGE SCALE GENOMIC DNA]</scope>
    <source>
        <strain evidence="12 13">BLCC-F46</strain>
    </source>
</reference>
<comment type="catalytic activity">
    <reaction evidence="1">
        <text>ATP + protein L-histidine = ADP + protein N-phospho-L-histidine.</text>
        <dbReference type="EC" id="2.7.13.3"/>
    </reaction>
</comment>
<evidence type="ECO:0000256" key="5">
    <source>
        <dbReference type="ARBA" id="ARBA00022741"/>
    </source>
</evidence>
<evidence type="ECO:0000256" key="3">
    <source>
        <dbReference type="ARBA" id="ARBA00022553"/>
    </source>
</evidence>
<gene>
    <name evidence="12" type="ORF">ACE1CC_12695</name>
</gene>
<dbReference type="PANTHER" id="PTHR41523:SF8">
    <property type="entry name" value="ETHYLENE RESPONSE SENSOR PROTEIN"/>
    <property type="match status" value="1"/>
</dbReference>
<evidence type="ECO:0000256" key="2">
    <source>
        <dbReference type="ARBA" id="ARBA00012438"/>
    </source>
</evidence>
<dbReference type="SUPFAM" id="SSF55874">
    <property type="entry name" value="ATPase domain of HSP90 chaperone/DNA topoisomerase II/histidine kinase"/>
    <property type="match status" value="1"/>
</dbReference>
<keyword evidence="6" id="KW-0418">Kinase</keyword>
<dbReference type="SUPFAM" id="SSF55785">
    <property type="entry name" value="PYP-like sensor domain (PAS domain)"/>
    <property type="match status" value="3"/>
</dbReference>
<dbReference type="Pfam" id="PF02518">
    <property type="entry name" value="HATPase_c"/>
    <property type="match status" value="1"/>
</dbReference>
<dbReference type="Pfam" id="PF08448">
    <property type="entry name" value="PAS_4"/>
    <property type="match status" value="1"/>
</dbReference>
<keyword evidence="7" id="KW-0067">ATP-binding</keyword>
<keyword evidence="4" id="KW-0808">Transferase</keyword>
<dbReference type="PANTHER" id="PTHR41523">
    <property type="entry name" value="TWO-COMPONENT SYSTEM SENSOR PROTEIN"/>
    <property type="match status" value="1"/>
</dbReference>
<keyword evidence="9" id="KW-0812">Transmembrane</keyword>
<dbReference type="EMBL" id="JBHFNQ010000098">
    <property type="protein sequence ID" value="MFB2877704.1"/>
    <property type="molecule type" value="Genomic_DNA"/>
</dbReference>
<dbReference type="InterPro" id="IPR013767">
    <property type="entry name" value="PAS_fold"/>
</dbReference>
<keyword evidence="5" id="KW-0547">Nucleotide-binding</keyword>
<dbReference type="Gene3D" id="3.30.565.10">
    <property type="entry name" value="Histidine kinase-like ATPase, C-terminal domain"/>
    <property type="match status" value="1"/>
</dbReference>
<dbReference type="CDD" id="cd00130">
    <property type="entry name" value="PAS"/>
    <property type="match status" value="2"/>
</dbReference>
<keyword evidence="13" id="KW-1185">Reference proteome</keyword>
<dbReference type="NCBIfam" id="TIGR00229">
    <property type="entry name" value="sensory_box"/>
    <property type="match status" value="1"/>
</dbReference>
<evidence type="ECO:0000256" key="9">
    <source>
        <dbReference type="SAM" id="Phobius"/>
    </source>
</evidence>
<feature type="domain" description="PAS" evidence="10">
    <location>
        <begin position="196"/>
        <end position="252"/>
    </location>
</feature>
<dbReference type="InterPro" id="IPR000700">
    <property type="entry name" value="PAS-assoc_C"/>
</dbReference>
<keyword evidence="8" id="KW-0843">Virulence</keyword>
<dbReference type="SMART" id="SM00387">
    <property type="entry name" value="HATPase_c"/>
    <property type="match status" value="1"/>
</dbReference>
<proteinExistence type="predicted"/>
<keyword evidence="9" id="KW-1133">Transmembrane helix</keyword>
<evidence type="ECO:0000259" key="11">
    <source>
        <dbReference type="PROSITE" id="PS50113"/>
    </source>
</evidence>
<dbReference type="Gene3D" id="3.30.450.20">
    <property type="entry name" value="PAS domain"/>
    <property type="match status" value="3"/>
</dbReference>
<evidence type="ECO:0000256" key="4">
    <source>
        <dbReference type="ARBA" id="ARBA00022679"/>
    </source>
</evidence>
<feature type="transmembrane region" description="Helical" evidence="9">
    <location>
        <begin position="19"/>
        <end position="40"/>
    </location>
</feature>
<evidence type="ECO:0000256" key="7">
    <source>
        <dbReference type="ARBA" id="ARBA00022840"/>
    </source>
</evidence>
<evidence type="ECO:0000313" key="13">
    <source>
        <dbReference type="Proteomes" id="UP001576774"/>
    </source>
</evidence>
<evidence type="ECO:0000256" key="8">
    <source>
        <dbReference type="ARBA" id="ARBA00023026"/>
    </source>
</evidence>
<dbReference type="PROSITE" id="PS50113">
    <property type="entry name" value="PAC"/>
    <property type="match status" value="1"/>
</dbReference>
<evidence type="ECO:0000256" key="6">
    <source>
        <dbReference type="ARBA" id="ARBA00022777"/>
    </source>
</evidence>
<dbReference type="SMART" id="SM00091">
    <property type="entry name" value="PAS"/>
    <property type="match status" value="3"/>
</dbReference>
<dbReference type="Pfam" id="PF00989">
    <property type="entry name" value="PAS"/>
    <property type="match status" value="1"/>
</dbReference>
<dbReference type="Proteomes" id="UP001576774">
    <property type="component" value="Unassembled WGS sequence"/>
</dbReference>
<name>A0ABV4X4K8_9CYAN</name>
<dbReference type="SMART" id="SM00086">
    <property type="entry name" value="PAC"/>
    <property type="match status" value="2"/>
</dbReference>
<dbReference type="PROSITE" id="PS50112">
    <property type="entry name" value="PAS"/>
    <property type="match status" value="2"/>
</dbReference>
<dbReference type="InterPro" id="IPR035965">
    <property type="entry name" value="PAS-like_dom_sf"/>
</dbReference>
<dbReference type="InterPro" id="IPR000014">
    <property type="entry name" value="PAS"/>
</dbReference>
<dbReference type="InterPro" id="IPR001610">
    <property type="entry name" value="PAC"/>
</dbReference>
<sequence>MADIGHFFSKEFSIRGLELILTSQIFLSYYLIFILLIYLVCQFKFPVLPNSIQFLKFHYLLGKIKRRKQHLGSVVEEMAAILQAIPEGIFHIDRSERVTDYQNTAANLNLDLPKQNFLGKNLSEILPPEVFAQYKNAIAEARETQTPVTIEYNLTFANSERSWEEARLVPWKNDQILAIVRNISTHKLTEEALRASEEQYRRIVETSAEGIWQFDRQGNTIFVNSKIATMLGYTIEEMMEKSIFKFMDKESQLIAKERVKICRQGIRKPEDFKFRRKDGSDLWAIVSCSPIHNQIGEYRGALAMITDITERKLTEKALLQSEATNRAIIEGIPDLLLRVKRDGTCLNFIPPKDSSAKNYVPIATHLDELLTPDILQKQLEQIEQALTTKEVQIYEHQLLKYNKICYEEVRISPCGKDEVLIIVRDITRRKEAEQKVHLALEEKEILLKEIHHRVKNNLHVIASLLHLQAHTINEPKLLDIFDDSQNRIYTMALIHEQLYQSEDLGKVNLEKYIRRLIGNLCTSFNSNSKPINLIVEAQPLSLNLETAIPCGLIINELITNAYKHAFPNGKSGEVKVQLFQWENQQLNLIVADNGIGIPATVDWQNPASLGLKLVQILAKQLKANLEFDCQSGTIFKLTFQQLPYKPRI</sequence>
<feature type="domain" description="PAS" evidence="10">
    <location>
        <begin position="74"/>
        <end position="145"/>
    </location>
</feature>
<keyword evidence="3" id="KW-0597">Phosphoprotein</keyword>
<evidence type="ECO:0000256" key="1">
    <source>
        <dbReference type="ARBA" id="ARBA00000085"/>
    </source>
</evidence>
<dbReference type="InterPro" id="IPR013656">
    <property type="entry name" value="PAS_4"/>
</dbReference>
<dbReference type="InterPro" id="IPR036890">
    <property type="entry name" value="HATPase_C_sf"/>
</dbReference>
<evidence type="ECO:0000259" key="10">
    <source>
        <dbReference type="PROSITE" id="PS50112"/>
    </source>
</evidence>
<dbReference type="EC" id="2.7.13.3" evidence="2"/>
<feature type="domain" description="PAC" evidence="11">
    <location>
        <begin position="268"/>
        <end position="320"/>
    </location>
</feature>